<feature type="transmembrane region" description="Helical" evidence="1">
    <location>
        <begin position="58"/>
        <end position="83"/>
    </location>
</feature>
<keyword evidence="1" id="KW-0472">Membrane</keyword>
<dbReference type="EMBL" id="JARQZJ010000121">
    <property type="protein sequence ID" value="KAK9888148.1"/>
    <property type="molecule type" value="Genomic_DNA"/>
</dbReference>
<evidence type="ECO:0000313" key="3">
    <source>
        <dbReference type="Proteomes" id="UP001431783"/>
    </source>
</evidence>
<sequence length="97" mass="11116">MQSDSSRIDFKMKLFSFVLFCLLNFNIIGTSGRSDDDVPDAQTYYKEWLKEKGLFGGAIFAFRLFLRFLLTSLPFGFIPGFLIKVKDAVFSIFSYIG</sequence>
<organism evidence="2 3">
    <name type="scientific">Henosepilachna vigintioctopunctata</name>
    <dbReference type="NCBI Taxonomy" id="420089"/>
    <lineage>
        <taxon>Eukaryota</taxon>
        <taxon>Metazoa</taxon>
        <taxon>Ecdysozoa</taxon>
        <taxon>Arthropoda</taxon>
        <taxon>Hexapoda</taxon>
        <taxon>Insecta</taxon>
        <taxon>Pterygota</taxon>
        <taxon>Neoptera</taxon>
        <taxon>Endopterygota</taxon>
        <taxon>Coleoptera</taxon>
        <taxon>Polyphaga</taxon>
        <taxon>Cucujiformia</taxon>
        <taxon>Coccinelloidea</taxon>
        <taxon>Coccinellidae</taxon>
        <taxon>Epilachninae</taxon>
        <taxon>Epilachnini</taxon>
        <taxon>Henosepilachna</taxon>
    </lineage>
</organism>
<accession>A0AAW1V447</accession>
<keyword evidence="1" id="KW-1133">Transmembrane helix</keyword>
<keyword evidence="1" id="KW-0812">Transmembrane</keyword>
<evidence type="ECO:0000256" key="1">
    <source>
        <dbReference type="SAM" id="Phobius"/>
    </source>
</evidence>
<gene>
    <name evidence="2" type="ORF">WA026_000417</name>
</gene>
<keyword evidence="3" id="KW-1185">Reference proteome</keyword>
<evidence type="ECO:0000313" key="2">
    <source>
        <dbReference type="EMBL" id="KAK9888148.1"/>
    </source>
</evidence>
<proteinExistence type="predicted"/>
<comment type="caution">
    <text evidence="2">The sequence shown here is derived from an EMBL/GenBank/DDBJ whole genome shotgun (WGS) entry which is preliminary data.</text>
</comment>
<dbReference type="AlphaFoldDB" id="A0AAW1V447"/>
<reference evidence="2 3" key="1">
    <citation type="submission" date="2023-03" db="EMBL/GenBank/DDBJ databases">
        <title>Genome insight into feeding habits of ladybird beetles.</title>
        <authorList>
            <person name="Li H.-S."/>
            <person name="Huang Y.-H."/>
            <person name="Pang H."/>
        </authorList>
    </citation>
    <scope>NUCLEOTIDE SEQUENCE [LARGE SCALE GENOMIC DNA]</scope>
    <source>
        <strain evidence="2">SYSU_2023b</strain>
        <tissue evidence="2">Whole body</tissue>
    </source>
</reference>
<dbReference type="Proteomes" id="UP001431783">
    <property type="component" value="Unassembled WGS sequence"/>
</dbReference>
<name>A0AAW1V447_9CUCU</name>
<protein>
    <submittedName>
        <fullName evidence="2">Uncharacterized protein</fullName>
    </submittedName>
</protein>